<proteinExistence type="predicted"/>
<keyword evidence="8" id="KW-1185">Reference proteome</keyword>
<dbReference type="GO" id="GO:0000976">
    <property type="term" value="F:transcription cis-regulatory region binding"/>
    <property type="evidence" value="ECO:0007669"/>
    <property type="project" value="TreeGrafter"/>
</dbReference>
<dbReference type="Pfam" id="PF00440">
    <property type="entry name" value="TetR_N"/>
    <property type="match status" value="1"/>
</dbReference>
<evidence type="ECO:0000256" key="3">
    <source>
        <dbReference type="ARBA" id="ARBA00023125"/>
    </source>
</evidence>
<dbReference type="GO" id="GO:0003700">
    <property type="term" value="F:DNA-binding transcription factor activity"/>
    <property type="evidence" value="ECO:0007669"/>
    <property type="project" value="TreeGrafter"/>
</dbReference>
<dbReference type="PROSITE" id="PS50977">
    <property type="entry name" value="HTH_TETR_2"/>
    <property type="match status" value="1"/>
</dbReference>
<evidence type="ECO:0000259" key="6">
    <source>
        <dbReference type="PROSITE" id="PS50977"/>
    </source>
</evidence>
<dbReference type="Gene3D" id="1.10.357.10">
    <property type="entry name" value="Tetracycline Repressor, domain 2"/>
    <property type="match status" value="1"/>
</dbReference>
<dbReference type="InterPro" id="IPR036271">
    <property type="entry name" value="Tet_transcr_reg_TetR-rel_C_sf"/>
</dbReference>
<evidence type="ECO:0000256" key="2">
    <source>
        <dbReference type="ARBA" id="ARBA00023015"/>
    </source>
</evidence>
<keyword evidence="2" id="KW-0805">Transcription regulation</keyword>
<reference evidence="7 8" key="1">
    <citation type="submission" date="2019-03" db="EMBL/GenBank/DDBJ databases">
        <title>Draft genome sequences of novel Actinobacteria.</title>
        <authorList>
            <person name="Sahin N."/>
            <person name="Ay H."/>
            <person name="Saygin H."/>
        </authorList>
    </citation>
    <scope>NUCLEOTIDE SEQUENCE [LARGE SCALE GENOMIC DNA]</scope>
    <source>
        <strain evidence="7 8">JCM 30547</strain>
    </source>
</reference>
<dbReference type="InterPro" id="IPR001647">
    <property type="entry name" value="HTH_TetR"/>
</dbReference>
<sequence length="224" mass="24850">MPKIVDHDARREEIAQALWRVVRRDGIRAASVRTVAAEAGWSAGAVRYYFPDQEGLLQFAMDLVVRRVGERFAALTARGGAKGSPTTVALRYLEEVLPLDIERMAEFDVWLAFMVQAQAETGAGTLHTNVETANDGLRELCAELLTALSDAGALREGLDLRLETERLHALLDGLALHAVIQPARSTPARVRRLLRLHIESLLGQKPLQTKDFASTERQVRHKPD</sequence>
<organism evidence="7 8">
    <name type="scientific">Kribbella albertanoniae</name>
    <dbReference type="NCBI Taxonomy" id="1266829"/>
    <lineage>
        <taxon>Bacteria</taxon>
        <taxon>Bacillati</taxon>
        <taxon>Actinomycetota</taxon>
        <taxon>Actinomycetes</taxon>
        <taxon>Propionibacteriales</taxon>
        <taxon>Kribbellaceae</taxon>
        <taxon>Kribbella</taxon>
    </lineage>
</organism>
<evidence type="ECO:0000256" key="5">
    <source>
        <dbReference type="PROSITE-ProRule" id="PRU00335"/>
    </source>
</evidence>
<dbReference type="Pfam" id="PF13977">
    <property type="entry name" value="TetR_C_6"/>
    <property type="match status" value="1"/>
</dbReference>
<evidence type="ECO:0000313" key="7">
    <source>
        <dbReference type="EMBL" id="TDC24086.1"/>
    </source>
</evidence>
<dbReference type="InterPro" id="IPR039538">
    <property type="entry name" value="BetI_C"/>
</dbReference>
<evidence type="ECO:0000313" key="8">
    <source>
        <dbReference type="Proteomes" id="UP000295075"/>
    </source>
</evidence>
<keyword evidence="1" id="KW-0678">Repressor</keyword>
<dbReference type="OrthoDB" id="9816296at2"/>
<evidence type="ECO:0000256" key="4">
    <source>
        <dbReference type="ARBA" id="ARBA00023163"/>
    </source>
</evidence>
<feature type="domain" description="HTH tetR-type" evidence="6">
    <location>
        <begin position="8"/>
        <end position="68"/>
    </location>
</feature>
<dbReference type="InterPro" id="IPR050109">
    <property type="entry name" value="HTH-type_TetR-like_transc_reg"/>
</dbReference>
<dbReference type="SUPFAM" id="SSF46689">
    <property type="entry name" value="Homeodomain-like"/>
    <property type="match status" value="1"/>
</dbReference>
<dbReference type="Proteomes" id="UP000295075">
    <property type="component" value="Unassembled WGS sequence"/>
</dbReference>
<comment type="caution">
    <text evidence="7">The sequence shown here is derived from an EMBL/GenBank/DDBJ whole genome shotgun (WGS) entry which is preliminary data.</text>
</comment>
<keyword evidence="3 5" id="KW-0238">DNA-binding</keyword>
<keyword evidence="4" id="KW-0804">Transcription</keyword>
<name>A0A4R4PPI3_9ACTN</name>
<protein>
    <submittedName>
        <fullName evidence="7">TetR family transcriptional regulator</fullName>
    </submittedName>
</protein>
<dbReference type="SUPFAM" id="SSF48498">
    <property type="entry name" value="Tetracyclin repressor-like, C-terminal domain"/>
    <property type="match status" value="1"/>
</dbReference>
<dbReference type="PANTHER" id="PTHR30055:SF234">
    <property type="entry name" value="HTH-TYPE TRANSCRIPTIONAL REGULATOR BETI"/>
    <property type="match status" value="1"/>
</dbReference>
<evidence type="ECO:0000256" key="1">
    <source>
        <dbReference type="ARBA" id="ARBA00022491"/>
    </source>
</evidence>
<dbReference type="InterPro" id="IPR009057">
    <property type="entry name" value="Homeodomain-like_sf"/>
</dbReference>
<dbReference type="PANTHER" id="PTHR30055">
    <property type="entry name" value="HTH-TYPE TRANSCRIPTIONAL REGULATOR RUTR"/>
    <property type="match status" value="1"/>
</dbReference>
<gene>
    <name evidence="7" type="ORF">E1261_27035</name>
</gene>
<feature type="DNA-binding region" description="H-T-H motif" evidence="5">
    <location>
        <begin position="31"/>
        <end position="50"/>
    </location>
</feature>
<accession>A0A4R4PPI3</accession>
<dbReference type="EMBL" id="SMKA01000149">
    <property type="protein sequence ID" value="TDC24086.1"/>
    <property type="molecule type" value="Genomic_DNA"/>
</dbReference>
<dbReference type="RefSeq" id="WP_132411301.1">
    <property type="nucleotide sequence ID" value="NZ_SMKA01000149.1"/>
</dbReference>
<dbReference type="AlphaFoldDB" id="A0A4R4PPI3"/>